<dbReference type="AlphaFoldDB" id="X1EEZ1"/>
<gene>
    <name evidence="6" type="ORF">S01H4_52866</name>
</gene>
<keyword evidence="1" id="KW-0378">Hydrolase</keyword>
<protein>
    <recommendedName>
        <fullName evidence="5">Glycoside hydrolase family 9 domain-containing protein</fullName>
    </recommendedName>
</protein>
<name>X1EEZ1_9ZZZZ</name>
<reference evidence="6" key="1">
    <citation type="journal article" date="2014" name="Front. Microbiol.">
        <title>High frequency of phylogenetically diverse reductive dehalogenase-homologous genes in deep subseafloor sedimentary metagenomes.</title>
        <authorList>
            <person name="Kawai M."/>
            <person name="Futagami T."/>
            <person name="Toyoda A."/>
            <person name="Takaki Y."/>
            <person name="Nishi S."/>
            <person name="Hori S."/>
            <person name="Arai W."/>
            <person name="Tsubouchi T."/>
            <person name="Morono Y."/>
            <person name="Uchiyama I."/>
            <person name="Ito T."/>
            <person name="Fujiyama A."/>
            <person name="Inagaki F."/>
            <person name="Takami H."/>
        </authorList>
    </citation>
    <scope>NUCLEOTIDE SEQUENCE</scope>
    <source>
        <strain evidence="6">Expedition CK06-06</strain>
    </source>
</reference>
<dbReference type="PANTHER" id="PTHR22298">
    <property type="entry name" value="ENDO-1,4-BETA-GLUCANASE"/>
    <property type="match status" value="1"/>
</dbReference>
<proteinExistence type="predicted"/>
<feature type="domain" description="Glycoside hydrolase family 9" evidence="5">
    <location>
        <begin position="2"/>
        <end position="210"/>
    </location>
</feature>
<dbReference type="InterPro" id="IPR001701">
    <property type="entry name" value="Glyco_hydro_9"/>
</dbReference>
<keyword evidence="4" id="KW-0624">Polysaccharide degradation</keyword>
<evidence type="ECO:0000256" key="4">
    <source>
        <dbReference type="ARBA" id="ARBA00023326"/>
    </source>
</evidence>
<dbReference type="InterPro" id="IPR008928">
    <property type="entry name" value="6-hairpin_glycosidase_sf"/>
</dbReference>
<keyword evidence="2" id="KW-0119">Carbohydrate metabolism</keyword>
<dbReference type="GO" id="GO:0000272">
    <property type="term" value="P:polysaccharide catabolic process"/>
    <property type="evidence" value="ECO:0007669"/>
    <property type="project" value="UniProtKB-KW"/>
</dbReference>
<dbReference type="SUPFAM" id="SSF48208">
    <property type="entry name" value="Six-hairpin glycosidases"/>
    <property type="match status" value="1"/>
</dbReference>
<dbReference type="Pfam" id="PF00759">
    <property type="entry name" value="Glyco_hydro_9"/>
    <property type="match status" value="1"/>
</dbReference>
<evidence type="ECO:0000256" key="3">
    <source>
        <dbReference type="ARBA" id="ARBA00023295"/>
    </source>
</evidence>
<accession>X1EEZ1</accession>
<dbReference type="InterPro" id="IPR012341">
    <property type="entry name" value="6hp_glycosidase-like_sf"/>
</dbReference>
<evidence type="ECO:0000259" key="5">
    <source>
        <dbReference type="Pfam" id="PF00759"/>
    </source>
</evidence>
<evidence type="ECO:0000313" key="6">
    <source>
        <dbReference type="EMBL" id="GAH15704.1"/>
    </source>
</evidence>
<sequence>MIDVTGGWHDASDYLQYVTTSANAVHQMLFAYEQNPGAFSDLYSGNGEEGINQLPDILDEAYWGLDWLLKMNPAPGEMYNQIADDRDHRGFRLPINDTATYRKGPGRPVYFCTGKPQGSERYKNKSTGVASTAGKFASAFALGGLLMEDKNPTKAEILKQKAVEAYLYGKQNPGVCQTAPCLAPYYYEEGNWMDDMELAAIQLYRLTGDKTI</sequence>
<organism evidence="6">
    <name type="scientific">marine sediment metagenome</name>
    <dbReference type="NCBI Taxonomy" id="412755"/>
    <lineage>
        <taxon>unclassified sequences</taxon>
        <taxon>metagenomes</taxon>
        <taxon>ecological metagenomes</taxon>
    </lineage>
</organism>
<keyword evidence="3" id="KW-0326">Glycosidase</keyword>
<dbReference type="Gene3D" id="1.50.10.10">
    <property type="match status" value="1"/>
</dbReference>
<evidence type="ECO:0000256" key="2">
    <source>
        <dbReference type="ARBA" id="ARBA00023277"/>
    </source>
</evidence>
<dbReference type="EMBL" id="BART01030246">
    <property type="protein sequence ID" value="GAH15704.1"/>
    <property type="molecule type" value="Genomic_DNA"/>
</dbReference>
<evidence type="ECO:0000256" key="1">
    <source>
        <dbReference type="ARBA" id="ARBA00022801"/>
    </source>
</evidence>
<comment type="caution">
    <text evidence="6">The sequence shown here is derived from an EMBL/GenBank/DDBJ whole genome shotgun (WGS) entry which is preliminary data.</text>
</comment>
<dbReference type="GO" id="GO:0004553">
    <property type="term" value="F:hydrolase activity, hydrolyzing O-glycosyl compounds"/>
    <property type="evidence" value="ECO:0007669"/>
    <property type="project" value="InterPro"/>
</dbReference>